<dbReference type="Gene3D" id="3.40.50.720">
    <property type="entry name" value="NAD(P)-binding Rossmann-like Domain"/>
    <property type="match status" value="1"/>
</dbReference>
<dbReference type="PRINTS" id="PR00081">
    <property type="entry name" value="GDHRDH"/>
</dbReference>
<dbReference type="PANTHER" id="PTHR44147:SF2">
    <property type="entry name" value="DEHYDROGENASE_REDUCTASE SDR FAMILY MEMBER 1"/>
    <property type="match status" value="1"/>
</dbReference>
<comment type="caution">
    <text evidence="1">The sequence shown here is derived from an EMBL/GenBank/DDBJ whole genome shotgun (WGS) entry which is preliminary data.</text>
</comment>
<name>A0ABW1LAX2_9BACL</name>
<dbReference type="EMBL" id="JBHSRI010000019">
    <property type="protein sequence ID" value="MFC6040263.1"/>
    <property type="molecule type" value="Genomic_DNA"/>
</dbReference>
<accession>A0ABW1LAX2</accession>
<dbReference type="RefSeq" id="WP_377734654.1">
    <property type="nucleotide sequence ID" value="NZ_JBHSRI010000019.1"/>
</dbReference>
<reference evidence="2" key="1">
    <citation type="journal article" date="2019" name="Int. J. Syst. Evol. Microbiol.">
        <title>The Global Catalogue of Microorganisms (GCM) 10K type strain sequencing project: providing services to taxonomists for standard genome sequencing and annotation.</title>
        <authorList>
            <consortium name="The Broad Institute Genomics Platform"/>
            <consortium name="The Broad Institute Genome Sequencing Center for Infectious Disease"/>
            <person name="Wu L."/>
            <person name="Ma J."/>
        </authorList>
    </citation>
    <scope>NUCLEOTIDE SEQUENCE [LARGE SCALE GENOMIC DNA]</scope>
    <source>
        <strain evidence="2">CCUG 54527</strain>
    </source>
</reference>
<proteinExistence type="predicted"/>
<dbReference type="Pfam" id="PF00106">
    <property type="entry name" value="adh_short"/>
    <property type="match status" value="1"/>
</dbReference>
<dbReference type="PANTHER" id="PTHR44147">
    <property type="entry name" value="DEHYDROGENASE/REDUCTASE SDR FAMILY MEMBER 1"/>
    <property type="match status" value="1"/>
</dbReference>
<keyword evidence="2" id="KW-1185">Reference proteome</keyword>
<gene>
    <name evidence="1" type="ORF">ACFPYN_12600</name>
</gene>
<protein>
    <submittedName>
        <fullName evidence="1">SDR family NAD(P)-dependent oxidoreductase</fullName>
    </submittedName>
</protein>
<evidence type="ECO:0000313" key="1">
    <source>
        <dbReference type="EMBL" id="MFC6040263.1"/>
    </source>
</evidence>
<organism evidence="1 2">
    <name type="scientific">Paenisporosarcina macmurdoensis</name>
    <dbReference type="NCBI Taxonomy" id="212659"/>
    <lineage>
        <taxon>Bacteria</taxon>
        <taxon>Bacillati</taxon>
        <taxon>Bacillota</taxon>
        <taxon>Bacilli</taxon>
        <taxon>Bacillales</taxon>
        <taxon>Caryophanaceae</taxon>
        <taxon>Paenisporosarcina</taxon>
    </lineage>
</organism>
<dbReference type="SUPFAM" id="SSF51735">
    <property type="entry name" value="NAD(P)-binding Rossmann-fold domains"/>
    <property type="match status" value="1"/>
</dbReference>
<dbReference type="InterPro" id="IPR036291">
    <property type="entry name" value="NAD(P)-bd_dom_sf"/>
</dbReference>
<dbReference type="InterPro" id="IPR002347">
    <property type="entry name" value="SDR_fam"/>
</dbReference>
<dbReference type="Proteomes" id="UP001596170">
    <property type="component" value="Unassembled WGS sequence"/>
</dbReference>
<sequence>MKPLQGKIAVVTGASRGAGRGIAFELGSAGATVYVTGRSVKGATTDNRSETIEETADGVTSRGGKGIAIRCDHTSDNDVRNLFEQIEREHGRIDILVNSVFGGSESSLPSGDGRHFWERPLEHWDAMMGAGPQAYLLTTRYAVPLMKQHHKGLIVNITFFIKDKISGNLYYDLAMNAINRMTLGMAKELKNYNVSAVAVCPGWMRTERVIDSGFGPEDGTTETTAFVGRAVVALATDSTVSKFSGDAIMVADLARKYGFTDVDGTQPKPFEG</sequence>
<evidence type="ECO:0000313" key="2">
    <source>
        <dbReference type="Proteomes" id="UP001596170"/>
    </source>
</evidence>